<dbReference type="RefSeq" id="WP_144237813.1">
    <property type="nucleotide sequence ID" value="NZ_VJWA01000002.1"/>
</dbReference>
<dbReference type="OrthoDB" id="7391866at2"/>
<dbReference type="Proteomes" id="UP000317894">
    <property type="component" value="Unassembled WGS sequence"/>
</dbReference>
<keyword evidence="1" id="KW-1133">Transmembrane helix</keyword>
<accession>A0A552U8R1</accession>
<feature type="transmembrane region" description="Helical" evidence="1">
    <location>
        <begin position="6"/>
        <end position="24"/>
    </location>
</feature>
<reference evidence="2 3" key="1">
    <citation type="submission" date="2019-07" db="EMBL/GenBank/DDBJ databases">
        <title>Novel species isolated from glacier.</title>
        <authorList>
            <person name="Liu Q."/>
            <person name="Xin Y.-H."/>
        </authorList>
    </citation>
    <scope>NUCLEOTIDE SEQUENCE [LARGE SCALE GENOMIC DNA]</scope>
    <source>
        <strain evidence="2 3">LB1R16</strain>
    </source>
</reference>
<keyword evidence="3" id="KW-1185">Reference proteome</keyword>
<sequence length="113" mass="12215">MLARHWRWIALALILALAGGYAWLRLGPQGKRAYLASGYVARVVCSCRYVGGRDMASCATDFEPGMEIVSMSDDPAAKRITAWVPLLGGRSARFTEGYGCAFDDESQPAAPAE</sequence>
<name>A0A552U8R1_9SPHN</name>
<evidence type="ECO:0000313" key="3">
    <source>
        <dbReference type="Proteomes" id="UP000317894"/>
    </source>
</evidence>
<dbReference type="EMBL" id="VJWA01000002">
    <property type="protein sequence ID" value="TRW14608.1"/>
    <property type="molecule type" value="Genomic_DNA"/>
</dbReference>
<keyword evidence="1" id="KW-0812">Transmembrane</keyword>
<keyword evidence="1" id="KW-0472">Membrane</keyword>
<comment type="caution">
    <text evidence="2">The sequence shown here is derived from an EMBL/GenBank/DDBJ whole genome shotgun (WGS) entry which is preliminary data.</text>
</comment>
<evidence type="ECO:0000313" key="2">
    <source>
        <dbReference type="EMBL" id="TRW14608.1"/>
    </source>
</evidence>
<organism evidence="2 3">
    <name type="scientific">Glacieibacterium frigidum</name>
    <dbReference type="NCBI Taxonomy" id="2593303"/>
    <lineage>
        <taxon>Bacteria</taxon>
        <taxon>Pseudomonadati</taxon>
        <taxon>Pseudomonadota</taxon>
        <taxon>Alphaproteobacteria</taxon>
        <taxon>Sphingomonadales</taxon>
        <taxon>Sphingosinicellaceae</taxon>
        <taxon>Glacieibacterium</taxon>
    </lineage>
</organism>
<evidence type="ECO:0000256" key="1">
    <source>
        <dbReference type="SAM" id="Phobius"/>
    </source>
</evidence>
<protein>
    <submittedName>
        <fullName evidence="2">Uncharacterized protein</fullName>
    </submittedName>
</protein>
<gene>
    <name evidence="2" type="ORF">FMM06_13000</name>
</gene>
<proteinExistence type="predicted"/>
<dbReference type="AlphaFoldDB" id="A0A552U8R1"/>